<protein>
    <recommendedName>
        <fullName evidence="1">non-specific serine/threonine protein kinase</fullName>
        <ecNumber evidence="1">2.7.11.1</ecNumber>
    </recommendedName>
</protein>
<sequence>MVESGAEEKIKEDLLLPRISLNAKSGKSLIPIGGSFRRYVIKGIIGRGGYGEIYYAFDPKQHDYVALKIEGKMRRGKLAKRTILEQKILLRMQGRPHCPKMAASGAEGNLNFIALEVLSINLSDLRKMAPCKRLGHPTVARIVQQAIGALYDLHNVGYVHRDVKPPNMCFGIRPETRHILYLLDFGLVRKFMKEDGTLRPKREKAGFRGTFRYVSVRVHDKEEQCPADDLISLVYSAIELSHSFLPWKQVTNSEQMKQYKKSVAKQGFSQVAESMGNHMVNVARAVVNLVPWNTIDYHKLQKMLNGATDGLKVTDPYEWDLWVKK</sequence>
<dbReference type="EC" id="2.7.11.1" evidence="1"/>
<dbReference type="GO" id="GO:0005634">
    <property type="term" value="C:nucleus"/>
    <property type="evidence" value="ECO:0000318"/>
    <property type="project" value="GO_Central"/>
</dbReference>
<keyword evidence="5" id="KW-0723">Serine/threonine-protein kinase</keyword>
<dbReference type="Pfam" id="PF00069">
    <property type="entry name" value="Pkinase"/>
    <property type="match status" value="1"/>
</dbReference>
<dbReference type="InterPro" id="IPR050235">
    <property type="entry name" value="CK1_Ser-Thr_kinase"/>
</dbReference>
<keyword evidence="3 4" id="KW-0067">ATP-binding</keyword>
<dbReference type="Proteomes" id="UP000005239">
    <property type="component" value="Unassembled WGS sequence"/>
</dbReference>
<dbReference type="PROSITE" id="PS00107">
    <property type="entry name" value="PROTEIN_KINASE_ATP"/>
    <property type="match status" value="1"/>
</dbReference>
<keyword evidence="5" id="KW-0418">Kinase</keyword>
<accession>A0A8R1V5J0</accession>
<dbReference type="InterPro" id="IPR011009">
    <property type="entry name" value="Kinase-like_dom_sf"/>
</dbReference>
<evidence type="ECO:0000259" key="6">
    <source>
        <dbReference type="PROSITE" id="PS50011"/>
    </source>
</evidence>
<dbReference type="SMART" id="SM00220">
    <property type="entry name" value="S_TKc"/>
    <property type="match status" value="1"/>
</dbReference>
<evidence type="ECO:0000256" key="1">
    <source>
        <dbReference type="ARBA" id="ARBA00012513"/>
    </source>
</evidence>
<keyword evidence="2 4" id="KW-0547">Nucleotide-binding</keyword>
<evidence type="ECO:0000256" key="3">
    <source>
        <dbReference type="ARBA" id="ARBA00022840"/>
    </source>
</evidence>
<dbReference type="PROSITE" id="PS50011">
    <property type="entry name" value="PROTEIN_KINASE_DOM"/>
    <property type="match status" value="1"/>
</dbReference>
<dbReference type="InterPro" id="IPR000719">
    <property type="entry name" value="Prot_kinase_dom"/>
</dbReference>
<dbReference type="PANTHER" id="PTHR11909">
    <property type="entry name" value="CASEIN KINASE-RELATED"/>
    <property type="match status" value="1"/>
</dbReference>
<dbReference type="AlphaFoldDB" id="A0A8R1V5J0"/>
<dbReference type="GO" id="GO:0005524">
    <property type="term" value="F:ATP binding"/>
    <property type="evidence" value="ECO:0007669"/>
    <property type="project" value="UniProtKB-UniRule"/>
</dbReference>
<dbReference type="GO" id="GO:0004674">
    <property type="term" value="F:protein serine/threonine kinase activity"/>
    <property type="evidence" value="ECO:0000318"/>
    <property type="project" value="GO_Central"/>
</dbReference>
<evidence type="ECO:0000256" key="2">
    <source>
        <dbReference type="ARBA" id="ARBA00022741"/>
    </source>
</evidence>
<dbReference type="OrthoDB" id="2687620at2759"/>
<evidence type="ECO:0000313" key="8">
    <source>
        <dbReference type="Proteomes" id="UP000005239"/>
    </source>
</evidence>
<name>A0A8R1V5J0_PRIPA</name>
<reference evidence="7" key="2">
    <citation type="submission" date="2022-06" db="UniProtKB">
        <authorList>
            <consortium name="EnsemblMetazoa"/>
        </authorList>
    </citation>
    <scope>IDENTIFICATION</scope>
    <source>
        <strain evidence="7">PS312</strain>
    </source>
</reference>
<reference evidence="8" key="1">
    <citation type="journal article" date="2008" name="Nat. Genet.">
        <title>The Pristionchus pacificus genome provides a unique perspective on nematode lifestyle and parasitism.</title>
        <authorList>
            <person name="Dieterich C."/>
            <person name="Clifton S.W."/>
            <person name="Schuster L.N."/>
            <person name="Chinwalla A."/>
            <person name="Delehaunty K."/>
            <person name="Dinkelacker I."/>
            <person name="Fulton L."/>
            <person name="Fulton R."/>
            <person name="Godfrey J."/>
            <person name="Minx P."/>
            <person name="Mitreva M."/>
            <person name="Roeseler W."/>
            <person name="Tian H."/>
            <person name="Witte H."/>
            <person name="Yang S.P."/>
            <person name="Wilson R.K."/>
            <person name="Sommer R.J."/>
        </authorList>
    </citation>
    <scope>NUCLEOTIDE SEQUENCE [LARGE SCALE GENOMIC DNA]</scope>
    <source>
        <strain evidence="8">PS312</strain>
    </source>
</reference>
<dbReference type="InterPro" id="IPR008271">
    <property type="entry name" value="Ser/Thr_kinase_AS"/>
</dbReference>
<dbReference type="Gene3D" id="1.10.510.10">
    <property type="entry name" value="Transferase(Phosphotransferase) domain 1"/>
    <property type="match status" value="1"/>
</dbReference>
<organism evidence="7 8">
    <name type="scientific">Pristionchus pacificus</name>
    <name type="common">Parasitic nematode worm</name>
    <dbReference type="NCBI Taxonomy" id="54126"/>
    <lineage>
        <taxon>Eukaryota</taxon>
        <taxon>Metazoa</taxon>
        <taxon>Ecdysozoa</taxon>
        <taxon>Nematoda</taxon>
        <taxon>Chromadorea</taxon>
        <taxon>Rhabditida</taxon>
        <taxon>Rhabditina</taxon>
        <taxon>Diplogasteromorpha</taxon>
        <taxon>Diplogasteroidea</taxon>
        <taxon>Neodiplogasteridae</taxon>
        <taxon>Pristionchus</taxon>
    </lineage>
</organism>
<keyword evidence="8" id="KW-1185">Reference proteome</keyword>
<evidence type="ECO:0000313" key="7">
    <source>
        <dbReference type="EnsemblMetazoa" id="PPA46769.1"/>
    </source>
</evidence>
<dbReference type="InterPro" id="IPR017441">
    <property type="entry name" value="Protein_kinase_ATP_BS"/>
</dbReference>
<gene>
    <name evidence="7" type="primary">WBGene00304548</name>
</gene>
<evidence type="ECO:0000256" key="4">
    <source>
        <dbReference type="PROSITE-ProRule" id="PRU10141"/>
    </source>
</evidence>
<feature type="domain" description="Protein kinase" evidence="6">
    <location>
        <begin position="39"/>
        <end position="325"/>
    </location>
</feature>
<dbReference type="GO" id="GO:0005737">
    <property type="term" value="C:cytoplasm"/>
    <property type="evidence" value="ECO:0000318"/>
    <property type="project" value="GO_Central"/>
</dbReference>
<feature type="binding site" evidence="4">
    <location>
        <position position="68"/>
    </location>
    <ligand>
        <name>ATP</name>
        <dbReference type="ChEBI" id="CHEBI:30616"/>
    </ligand>
</feature>
<dbReference type="SUPFAM" id="SSF56112">
    <property type="entry name" value="Protein kinase-like (PK-like)"/>
    <property type="match status" value="1"/>
</dbReference>
<evidence type="ECO:0000256" key="5">
    <source>
        <dbReference type="RuleBase" id="RU000304"/>
    </source>
</evidence>
<proteinExistence type="inferred from homology"/>
<keyword evidence="5" id="KW-0808">Transferase</keyword>
<dbReference type="GO" id="GO:0007165">
    <property type="term" value="P:signal transduction"/>
    <property type="evidence" value="ECO:0000318"/>
    <property type="project" value="GO_Central"/>
</dbReference>
<dbReference type="EnsemblMetazoa" id="PPA46769.1">
    <property type="protein sequence ID" value="PPA46769.1"/>
    <property type="gene ID" value="WBGene00304548"/>
</dbReference>
<comment type="similarity">
    <text evidence="5">Belongs to the protein kinase superfamily.</text>
</comment>
<dbReference type="PROSITE" id="PS00108">
    <property type="entry name" value="PROTEIN_KINASE_ST"/>
    <property type="match status" value="1"/>
</dbReference>